<sequence>MNILTQDTYDEKNIITSILSFCKEYSVGKILKKANAYKSKGIPVIYIFMYLLQLVYTKKSMYMNILNGTHNAGFGKDVVYRFLNSPFINWATFMLNLAVRIIAKISRLTSGSRVNAIVVDDTLYSRPRSTKVELLANVHDHIGKGSRFKCGFRLLTLAWTDGVTLIPLLFRHLSSQDKKNRFTETNPKIDKRSCGYKARQQAISSAPKVLLEMLGQIVKIGIPSKHVLFDCWFAYPTTIIEIAKIGLNVVARLKKTPKVKYLLDGEKRTLSQIYSSAKKRRGRSRYLLSVCVKLYNQDNEMIDARIVYVRDRNNRKKWIALISTDMELSEEEIIQLYGKRWGIEVFFKVCKSYLRLGSEFRGLSYDVITAHTAIVMTRYMILALEKRQKEDPRALGELFFECYDEVADIQFAEALELILSLLRDVLEEILFLSSEQIDQLIDAFIAKLPEYYKRKMEYKKAS</sequence>
<dbReference type="EMBL" id="FOXR01000081">
    <property type="protein sequence ID" value="SFQ49467.1"/>
    <property type="molecule type" value="Genomic_DNA"/>
</dbReference>
<dbReference type="OrthoDB" id="29496at2"/>
<feature type="transmembrane region" description="Helical" evidence="1">
    <location>
        <begin position="39"/>
        <end position="56"/>
    </location>
</feature>
<keyword evidence="4" id="KW-1185">Reference proteome</keyword>
<evidence type="ECO:0000313" key="3">
    <source>
        <dbReference type="EMBL" id="SFQ49467.1"/>
    </source>
</evidence>
<keyword evidence="3" id="KW-0540">Nuclease</keyword>
<keyword evidence="3" id="KW-0378">Hydrolase</keyword>
<dbReference type="RefSeq" id="WP_092282912.1">
    <property type="nucleotide sequence ID" value="NZ_FOXR01000081.1"/>
</dbReference>
<keyword evidence="1" id="KW-0472">Membrane</keyword>
<dbReference type="InterPro" id="IPR038721">
    <property type="entry name" value="IS701-like_DDE_dom"/>
</dbReference>
<name>A0A1I5Z038_9FIRM</name>
<dbReference type="Pfam" id="PF13546">
    <property type="entry name" value="DDE_5"/>
    <property type="match status" value="1"/>
</dbReference>
<evidence type="ECO:0000256" key="1">
    <source>
        <dbReference type="SAM" id="Phobius"/>
    </source>
</evidence>
<accession>A0A1I5Z038</accession>
<organism evidence="3 4">
    <name type="scientific">Caldicoprobacter faecalis</name>
    <dbReference type="NCBI Taxonomy" id="937334"/>
    <lineage>
        <taxon>Bacteria</taxon>
        <taxon>Bacillati</taxon>
        <taxon>Bacillota</taxon>
        <taxon>Clostridia</taxon>
        <taxon>Caldicoprobacterales</taxon>
        <taxon>Caldicoprobacteraceae</taxon>
        <taxon>Caldicoprobacter</taxon>
    </lineage>
</organism>
<dbReference type="GO" id="GO:0004519">
    <property type="term" value="F:endonuclease activity"/>
    <property type="evidence" value="ECO:0007669"/>
    <property type="project" value="UniProtKB-KW"/>
</dbReference>
<keyword evidence="1" id="KW-1133">Transmembrane helix</keyword>
<dbReference type="Gene3D" id="3.90.350.10">
    <property type="entry name" value="Transposase Inhibitor Protein From Tn5, Chain A, domain 1"/>
    <property type="match status" value="1"/>
</dbReference>
<gene>
    <name evidence="3" type="ORF">SAMN05444406_1811</name>
</gene>
<keyword evidence="3" id="KW-0255">Endonuclease</keyword>
<evidence type="ECO:0000259" key="2">
    <source>
        <dbReference type="Pfam" id="PF13546"/>
    </source>
</evidence>
<reference evidence="3 4" key="1">
    <citation type="submission" date="2016-10" db="EMBL/GenBank/DDBJ databases">
        <authorList>
            <person name="de Groot N.N."/>
        </authorList>
    </citation>
    <scope>NUCLEOTIDE SEQUENCE [LARGE SCALE GENOMIC DNA]</scope>
    <source>
        <strain evidence="3 4">DSM 20678</strain>
    </source>
</reference>
<dbReference type="InterPro" id="IPR012337">
    <property type="entry name" value="RNaseH-like_sf"/>
</dbReference>
<evidence type="ECO:0000313" key="4">
    <source>
        <dbReference type="Proteomes" id="UP000198577"/>
    </source>
</evidence>
<keyword evidence="1" id="KW-0812">Transmembrane</keyword>
<feature type="domain" description="Transposase IS701-like DDE" evidence="2">
    <location>
        <begin position="67"/>
        <end position="259"/>
    </location>
</feature>
<proteinExistence type="predicted"/>
<protein>
    <submittedName>
        <fullName evidence="3">DDE superfamily endonuclease</fullName>
    </submittedName>
</protein>
<dbReference type="AlphaFoldDB" id="A0A1I5Z038"/>
<dbReference type="STRING" id="937334.SAMN05444406_1811"/>
<dbReference type="Proteomes" id="UP000198577">
    <property type="component" value="Unassembled WGS sequence"/>
</dbReference>
<dbReference type="SUPFAM" id="SSF53098">
    <property type="entry name" value="Ribonuclease H-like"/>
    <property type="match status" value="1"/>
</dbReference>